<evidence type="ECO:0000256" key="1">
    <source>
        <dbReference type="SAM" id="MobiDB-lite"/>
    </source>
</evidence>
<keyword evidence="3" id="KW-1185">Reference proteome</keyword>
<feature type="region of interest" description="Disordered" evidence="1">
    <location>
        <begin position="28"/>
        <end position="85"/>
    </location>
</feature>
<dbReference type="EMBL" id="BQNB010013350">
    <property type="protein sequence ID" value="GJT14874.1"/>
    <property type="molecule type" value="Genomic_DNA"/>
</dbReference>
<evidence type="ECO:0000313" key="2">
    <source>
        <dbReference type="EMBL" id="GJT14874.1"/>
    </source>
</evidence>
<evidence type="ECO:0000313" key="3">
    <source>
        <dbReference type="Proteomes" id="UP001151760"/>
    </source>
</evidence>
<accession>A0ABQ5BPU9</accession>
<comment type="caution">
    <text evidence="2">The sequence shown here is derived from an EMBL/GenBank/DDBJ whole genome shotgun (WGS) entry which is preliminary data.</text>
</comment>
<dbReference type="Proteomes" id="UP001151760">
    <property type="component" value="Unassembled WGS sequence"/>
</dbReference>
<reference evidence="2" key="1">
    <citation type="journal article" date="2022" name="Int. J. Mol. Sci.">
        <title>Draft Genome of Tanacetum Coccineum: Genomic Comparison of Closely Related Tanacetum-Family Plants.</title>
        <authorList>
            <person name="Yamashiro T."/>
            <person name="Shiraishi A."/>
            <person name="Nakayama K."/>
            <person name="Satake H."/>
        </authorList>
    </citation>
    <scope>NUCLEOTIDE SEQUENCE</scope>
</reference>
<sequence>MEVEPLDQTKLEDLGLNTCNHNIPLSFREVPSFDEPEPQAQPLPSYPSLDESLGEERGLNSPTKPHSPDSLRMKVTFDEEKPRSS</sequence>
<protein>
    <submittedName>
        <fullName evidence="2">Uncharacterized protein</fullName>
    </submittedName>
</protein>
<gene>
    <name evidence="2" type="ORF">Tco_0873580</name>
</gene>
<organism evidence="2 3">
    <name type="scientific">Tanacetum coccineum</name>
    <dbReference type="NCBI Taxonomy" id="301880"/>
    <lineage>
        <taxon>Eukaryota</taxon>
        <taxon>Viridiplantae</taxon>
        <taxon>Streptophyta</taxon>
        <taxon>Embryophyta</taxon>
        <taxon>Tracheophyta</taxon>
        <taxon>Spermatophyta</taxon>
        <taxon>Magnoliopsida</taxon>
        <taxon>eudicotyledons</taxon>
        <taxon>Gunneridae</taxon>
        <taxon>Pentapetalae</taxon>
        <taxon>asterids</taxon>
        <taxon>campanulids</taxon>
        <taxon>Asterales</taxon>
        <taxon>Asteraceae</taxon>
        <taxon>Asteroideae</taxon>
        <taxon>Anthemideae</taxon>
        <taxon>Anthemidinae</taxon>
        <taxon>Tanacetum</taxon>
    </lineage>
</organism>
<feature type="compositionally biased region" description="Basic and acidic residues" evidence="1">
    <location>
        <begin position="66"/>
        <end position="85"/>
    </location>
</feature>
<reference evidence="2" key="2">
    <citation type="submission" date="2022-01" db="EMBL/GenBank/DDBJ databases">
        <authorList>
            <person name="Yamashiro T."/>
            <person name="Shiraishi A."/>
            <person name="Satake H."/>
            <person name="Nakayama K."/>
        </authorList>
    </citation>
    <scope>NUCLEOTIDE SEQUENCE</scope>
</reference>
<name>A0ABQ5BPU9_9ASTR</name>
<proteinExistence type="predicted"/>